<reference evidence="3 4" key="1">
    <citation type="submission" date="2024-01" db="EMBL/GenBank/DDBJ databases">
        <title>The complete chloroplast genome sequence of Lithospermum erythrorhizon: insights into the phylogenetic relationship among Boraginaceae species and the maternal lineages of purple gromwells.</title>
        <authorList>
            <person name="Okada T."/>
            <person name="Watanabe K."/>
        </authorList>
    </citation>
    <scope>NUCLEOTIDE SEQUENCE [LARGE SCALE GENOMIC DNA]</scope>
</reference>
<sequence length="441" mass="47501">MSTTTTLHLLLLILTTTTIFTTSAATIPTPPPPQPTENYTPYTTTAPLTTTTTPTFPTSTPPITTTTTSTFPTPTPPITTTTTPTFPTATPPLTTTTPNFPTPTPPTTTIPTPTPLTTTPTIPTPPTTTTQPNTTYHTPTLISTILNTLGYKDLSTASLQANLTTTTIPTTIFAPSDTSLLTCPTCSLPLLLQEHSLPGLYPLHYLQSLFFGTKIETLSPNKCLTITSTTTPSPPKKIFINGIEITKPELFNDGFLIIHGLQGFVSHLSPFSCNIEKMTSLAFPPQHASTLAPSHVPRLMLNDAMIKLRISGYSIVALALREKYSELSELNGLTIFALDDNAIFAGKIGHKYVADIGYHIVPNEVLGGKDLVGLKAFTVLPTTKRGESLVVTTASGGGPMVPMRINYVKIKNFDLVHDDRVVVHGLSMPFPHVEDQRKSEL</sequence>
<feature type="chain" id="PRO_5043573515" description="FAS1 domain-containing protein" evidence="2">
    <location>
        <begin position="25"/>
        <end position="441"/>
    </location>
</feature>
<gene>
    <name evidence="3" type="ORF">LIER_19319</name>
</gene>
<feature type="signal peptide" evidence="2">
    <location>
        <begin position="1"/>
        <end position="24"/>
    </location>
</feature>
<organism evidence="3 4">
    <name type="scientific">Lithospermum erythrorhizon</name>
    <name type="common">Purple gromwell</name>
    <name type="synonym">Lithospermum officinale var. erythrorhizon</name>
    <dbReference type="NCBI Taxonomy" id="34254"/>
    <lineage>
        <taxon>Eukaryota</taxon>
        <taxon>Viridiplantae</taxon>
        <taxon>Streptophyta</taxon>
        <taxon>Embryophyta</taxon>
        <taxon>Tracheophyta</taxon>
        <taxon>Spermatophyta</taxon>
        <taxon>Magnoliopsida</taxon>
        <taxon>eudicotyledons</taxon>
        <taxon>Gunneridae</taxon>
        <taxon>Pentapetalae</taxon>
        <taxon>asterids</taxon>
        <taxon>lamiids</taxon>
        <taxon>Boraginales</taxon>
        <taxon>Boraginaceae</taxon>
        <taxon>Boraginoideae</taxon>
        <taxon>Lithospermeae</taxon>
        <taxon>Lithospermum</taxon>
    </lineage>
</organism>
<dbReference type="AlphaFoldDB" id="A0AAV3QKD6"/>
<dbReference type="Proteomes" id="UP001454036">
    <property type="component" value="Unassembled WGS sequence"/>
</dbReference>
<keyword evidence="4" id="KW-1185">Reference proteome</keyword>
<evidence type="ECO:0000313" key="4">
    <source>
        <dbReference type="Proteomes" id="UP001454036"/>
    </source>
</evidence>
<comment type="caution">
    <text evidence="3">The sequence shown here is derived from an EMBL/GenBank/DDBJ whole genome shotgun (WGS) entry which is preliminary data.</text>
</comment>
<evidence type="ECO:0000313" key="3">
    <source>
        <dbReference type="EMBL" id="GAA0163461.1"/>
    </source>
</evidence>
<evidence type="ECO:0008006" key="5">
    <source>
        <dbReference type="Google" id="ProtNLM"/>
    </source>
</evidence>
<dbReference type="InterPro" id="IPR036378">
    <property type="entry name" value="FAS1_dom_sf"/>
</dbReference>
<dbReference type="PANTHER" id="PTHR33985">
    <property type="entry name" value="OS02G0491300 PROTEIN-RELATED"/>
    <property type="match status" value="1"/>
</dbReference>
<feature type="compositionally biased region" description="Low complexity" evidence="1">
    <location>
        <begin position="49"/>
        <end position="99"/>
    </location>
</feature>
<name>A0AAV3QKD6_LITER</name>
<evidence type="ECO:0000256" key="1">
    <source>
        <dbReference type="SAM" id="MobiDB-lite"/>
    </source>
</evidence>
<feature type="compositionally biased region" description="Low complexity" evidence="1">
    <location>
        <begin position="115"/>
        <end position="136"/>
    </location>
</feature>
<dbReference type="SUPFAM" id="SSF82153">
    <property type="entry name" value="FAS1 domain"/>
    <property type="match status" value="2"/>
</dbReference>
<dbReference type="EMBL" id="BAABME010004754">
    <property type="protein sequence ID" value="GAA0163461.1"/>
    <property type="molecule type" value="Genomic_DNA"/>
</dbReference>
<keyword evidence="2" id="KW-0732">Signal</keyword>
<protein>
    <recommendedName>
        <fullName evidence="5">FAS1 domain-containing protein</fullName>
    </recommendedName>
</protein>
<proteinExistence type="predicted"/>
<feature type="region of interest" description="Disordered" evidence="1">
    <location>
        <begin position="49"/>
        <end position="136"/>
    </location>
</feature>
<feature type="compositionally biased region" description="Pro residues" evidence="1">
    <location>
        <begin position="100"/>
        <end position="114"/>
    </location>
</feature>
<evidence type="ECO:0000256" key="2">
    <source>
        <dbReference type="SAM" id="SignalP"/>
    </source>
</evidence>
<accession>A0AAV3QKD6</accession>
<dbReference type="PANTHER" id="PTHR33985:SF2">
    <property type="entry name" value="EXPRESSED PROTEIN"/>
    <property type="match status" value="1"/>
</dbReference>
<dbReference type="InterPro" id="IPR052806">
    <property type="entry name" value="Fasciclin-like_AGP"/>
</dbReference>